<feature type="domain" description="Nuclear speckle splicing regulatory protein 1 N-terminal" evidence="4">
    <location>
        <begin position="47"/>
        <end position="153"/>
    </location>
</feature>
<evidence type="ECO:0000256" key="3">
    <source>
        <dbReference type="SAM" id="MobiDB-lite"/>
    </source>
</evidence>
<dbReference type="PANTHER" id="PTHR30060">
    <property type="entry name" value="INNER MEMBRANE PROTEIN"/>
    <property type="match status" value="1"/>
</dbReference>
<dbReference type="InterPro" id="IPR018612">
    <property type="entry name" value="NSRP1_N"/>
</dbReference>
<feature type="region of interest" description="Disordered" evidence="3">
    <location>
        <begin position="138"/>
        <end position="160"/>
    </location>
</feature>
<feature type="compositionally biased region" description="Basic and acidic residues" evidence="3">
    <location>
        <begin position="138"/>
        <end position="159"/>
    </location>
</feature>
<feature type="compositionally biased region" description="Basic and acidic residues" evidence="3">
    <location>
        <begin position="24"/>
        <end position="36"/>
    </location>
</feature>
<dbReference type="PANTHER" id="PTHR30060:SF0">
    <property type="entry name" value="COILED-COIL PROTEIN (DUF2040)-RELATED"/>
    <property type="match status" value="1"/>
</dbReference>
<evidence type="ECO:0000259" key="4">
    <source>
        <dbReference type="Pfam" id="PF09745"/>
    </source>
</evidence>
<dbReference type="GO" id="GO:0000381">
    <property type="term" value="P:regulation of alternative mRNA splicing, via spliceosome"/>
    <property type="evidence" value="ECO:0007669"/>
    <property type="project" value="InterPro"/>
</dbReference>
<keyword evidence="6" id="KW-1185">Reference proteome</keyword>
<dbReference type="OrthoDB" id="446635at2759"/>
<dbReference type="STRING" id="1246581.A0A2H9TKR6"/>
<sequence>MGGFGLRIPAKTTSKPKATGLFENSRKAAPEREDNTTRPLPTTSLVEQAKNEALEEDPSAFDYDEVFESVSSSARHRAKLVSSKTEGPRYMPAIIEAAEARKRELELSRVRKYRKEDAQEQGEQVFMTAGYKKKLEEMKQKGLDPDKPIEEEKDGREMSKFYSNLMKKNISFGGRERSPERRP</sequence>
<dbReference type="Proteomes" id="UP000240830">
    <property type="component" value="Unassembled WGS sequence"/>
</dbReference>
<organism evidence="5 6">
    <name type="scientific">Paramicrosporidium saccamoebae</name>
    <dbReference type="NCBI Taxonomy" id="1246581"/>
    <lineage>
        <taxon>Eukaryota</taxon>
        <taxon>Fungi</taxon>
        <taxon>Fungi incertae sedis</taxon>
        <taxon>Cryptomycota</taxon>
        <taxon>Cryptomycota incertae sedis</taxon>
        <taxon>Paramicrosporidium</taxon>
    </lineage>
</organism>
<comment type="caution">
    <text evidence="5">The sequence shown here is derived from an EMBL/GenBank/DDBJ whole genome shotgun (WGS) entry which is preliminary data.</text>
</comment>
<keyword evidence="2" id="KW-0175">Coiled coil</keyword>
<gene>
    <name evidence="5" type="ORF">PSACC_01879</name>
</gene>
<dbReference type="Pfam" id="PF09745">
    <property type="entry name" value="NSRP1_N"/>
    <property type="match status" value="1"/>
</dbReference>
<dbReference type="EMBL" id="MTSL01000129">
    <property type="protein sequence ID" value="PJF18337.1"/>
    <property type="molecule type" value="Genomic_DNA"/>
</dbReference>
<evidence type="ECO:0000313" key="5">
    <source>
        <dbReference type="EMBL" id="PJF18337.1"/>
    </source>
</evidence>
<proteinExistence type="inferred from homology"/>
<evidence type="ECO:0000256" key="2">
    <source>
        <dbReference type="ARBA" id="ARBA00023054"/>
    </source>
</evidence>
<evidence type="ECO:0000256" key="1">
    <source>
        <dbReference type="ARBA" id="ARBA00010126"/>
    </source>
</evidence>
<dbReference type="AlphaFoldDB" id="A0A2H9TKR6"/>
<reference evidence="5 6" key="1">
    <citation type="submission" date="2016-10" db="EMBL/GenBank/DDBJ databases">
        <title>The genome of Paramicrosporidium saccamoebae is the missing link in understanding Cryptomycota and Microsporidia evolution.</title>
        <authorList>
            <person name="Quandt C.A."/>
            <person name="Beaudet D."/>
            <person name="Corsaro D."/>
            <person name="Michel R."/>
            <person name="Corradi N."/>
            <person name="James T."/>
        </authorList>
    </citation>
    <scope>NUCLEOTIDE SEQUENCE [LARGE SCALE GENOMIC DNA]</scope>
    <source>
        <strain evidence="5 6">KSL3</strain>
    </source>
</reference>
<accession>A0A2H9TKR6</accession>
<feature type="region of interest" description="Disordered" evidence="3">
    <location>
        <begin position="1"/>
        <end position="45"/>
    </location>
</feature>
<evidence type="ECO:0000313" key="6">
    <source>
        <dbReference type="Proteomes" id="UP000240830"/>
    </source>
</evidence>
<name>A0A2H9TKR6_9FUNG</name>
<protein>
    <recommendedName>
        <fullName evidence="4">Nuclear speckle splicing regulatory protein 1 N-terminal domain-containing protein</fullName>
    </recommendedName>
</protein>
<comment type="similarity">
    <text evidence="1">Belongs to the NSRP1 family.</text>
</comment>